<dbReference type="PROSITE" id="PS01031">
    <property type="entry name" value="SHSP"/>
    <property type="match status" value="1"/>
</dbReference>
<dbReference type="CDD" id="cd06464">
    <property type="entry name" value="ACD_sHsps-like"/>
    <property type="match status" value="1"/>
</dbReference>
<gene>
    <name evidence="5" type="ORF">A3G90_03040</name>
</gene>
<name>A0A1F6FGN5_9BACT</name>
<dbReference type="InterPro" id="IPR031107">
    <property type="entry name" value="Small_HSP"/>
</dbReference>
<evidence type="ECO:0000313" key="6">
    <source>
        <dbReference type="Proteomes" id="UP000177325"/>
    </source>
</evidence>
<dbReference type="InterPro" id="IPR002068">
    <property type="entry name" value="A-crystallin/Hsp20_dom"/>
</dbReference>
<comment type="similarity">
    <text evidence="1 2">Belongs to the small heat shock protein (HSP20) family.</text>
</comment>
<evidence type="ECO:0000256" key="3">
    <source>
        <dbReference type="SAM" id="MobiDB-lite"/>
    </source>
</evidence>
<evidence type="ECO:0000313" key="5">
    <source>
        <dbReference type="EMBL" id="OGG85013.1"/>
    </source>
</evidence>
<accession>A0A1F6FGN5</accession>
<reference evidence="5 6" key="1">
    <citation type="journal article" date="2016" name="Nat. Commun.">
        <title>Thousands of microbial genomes shed light on interconnected biogeochemical processes in an aquifer system.</title>
        <authorList>
            <person name="Anantharaman K."/>
            <person name="Brown C.T."/>
            <person name="Hug L.A."/>
            <person name="Sharon I."/>
            <person name="Castelle C.J."/>
            <person name="Probst A.J."/>
            <person name="Thomas B.C."/>
            <person name="Singh A."/>
            <person name="Wilkins M.J."/>
            <person name="Karaoz U."/>
            <person name="Brodie E.L."/>
            <person name="Williams K.H."/>
            <person name="Hubbard S.S."/>
            <person name="Banfield J.F."/>
        </authorList>
    </citation>
    <scope>NUCLEOTIDE SEQUENCE [LARGE SCALE GENOMIC DNA]</scope>
</reference>
<organism evidence="5 6">
    <name type="scientific">Candidatus Kaiserbacteria bacterium RIFCSPLOWO2_12_FULL_45_26</name>
    <dbReference type="NCBI Taxonomy" id="1798525"/>
    <lineage>
        <taxon>Bacteria</taxon>
        <taxon>Candidatus Kaiseribacteriota</taxon>
    </lineage>
</organism>
<proteinExistence type="inferred from homology"/>
<dbReference type="InterPro" id="IPR008978">
    <property type="entry name" value="HSP20-like_chaperone"/>
</dbReference>
<sequence length="156" mass="17699">MSFLQRLKNRGVRSGQTSLQSESEETAVDKVAQLNVDVYQTENKIVIYAQAAGADMNDVNVSIEGDADIVLIEGRRIRPEYIVFPKSKEQGAYFASECIWGDFYRRIILPESVEIEKAEAKIKNGVLILVLPLLKSSEKEKVRLRVKQERRQPSSK</sequence>
<dbReference type="STRING" id="1798525.A3G90_03040"/>
<protein>
    <recommendedName>
        <fullName evidence="4">SHSP domain-containing protein</fullName>
    </recommendedName>
</protein>
<evidence type="ECO:0000256" key="2">
    <source>
        <dbReference type="RuleBase" id="RU003616"/>
    </source>
</evidence>
<dbReference type="PANTHER" id="PTHR11527">
    <property type="entry name" value="HEAT-SHOCK PROTEIN 20 FAMILY MEMBER"/>
    <property type="match status" value="1"/>
</dbReference>
<evidence type="ECO:0000259" key="4">
    <source>
        <dbReference type="PROSITE" id="PS01031"/>
    </source>
</evidence>
<dbReference type="Pfam" id="PF00011">
    <property type="entry name" value="HSP20"/>
    <property type="match status" value="1"/>
</dbReference>
<dbReference type="AlphaFoldDB" id="A0A1F6FGN5"/>
<feature type="domain" description="SHSP" evidence="4">
    <location>
        <begin position="27"/>
        <end position="149"/>
    </location>
</feature>
<dbReference type="SUPFAM" id="SSF49764">
    <property type="entry name" value="HSP20-like chaperones"/>
    <property type="match status" value="1"/>
</dbReference>
<evidence type="ECO:0000256" key="1">
    <source>
        <dbReference type="PROSITE-ProRule" id="PRU00285"/>
    </source>
</evidence>
<dbReference type="Gene3D" id="2.60.40.790">
    <property type="match status" value="1"/>
</dbReference>
<dbReference type="EMBL" id="MFMM01000001">
    <property type="protein sequence ID" value="OGG85013.1"/>
    <property type="molecule type" value="Genomic_DNA"/>
</dbReference>
<dbReference type="Proteomes" id="UP000177325">
    <property type="component" value="Unassembled WGS sequence"/>
</dbReference>
<feature type="region of interest" description="Disordered" evidence="3">
    <location>
        <begin position="1"/>
        <end position="21"/>
    </location>
</feature>
<comment type="caution">
    <text evidence="5">The sequence shown here is derived from an EMBL/GenBank/DDBJ whole genome shotgun (WGS) entry which is preliminary data.</text>
</comment>